<feature type="region of interest" description="Disordered" evidence="5">
    <location>
        <begin position="1"/>
        <end position="21"/>
    </location>
</feature>
<dbReference type="GO" id="GO:0006508">
    <property type="term" value="P:proteolysis"/>
    <property type="evidence" value="ECO:0007669"/>
    <property type="project" value="UniProtKB-KW"/>
</dbReference>
<evidence type="ECO:0000256" key="4">
    <source>
        <dbReference type="ARBA" id="ARBA00023136"/>
    </source>
</evidence>
<dbReference type="RefSeq" id="WP_105350564.1">
    <property type="nucleotide sequence ID" value="NZ_PUIA01000016.1"/>
</dbReference>
<evidence type="ECO:0000256" key="3">
    <source>
        <dbReference type="ARBA" id="ARBA00022989"/>
    </source>
</evidence>
<dbReference type="PANTHER" id="PTHR30168">
    <property type="entry name" value="PUTATIVE MEMBRANE PROTEIN YPFJ"/>
    <property type="match status" value="1"/>
</dbReference>
<evidence type="ECO:0000256" key="1">
    <source>
        <dbReference type="ARBA" id="ARBA00004167"/>
    </source>
</evidence>
<dbReference type="GO" id="GO:0016020">
    <property type="term" value="C:membrane"/>
    <property type="evidence" value="ECO:0007669"/>
    <property type="project" value="UniProtKB-SubCell"/>
</dbReference>
<feature type="transmembrane region" description="Helical" evidence="6">
    <location>
        <begin position="21"/>
        <end position="43"/>
    </location>
</feature>
<dbReference type="OrthoDB" id="9774900at2"/>
<gene>
    <name evidence="7" type="ORF">C5Y96_05160</name>
</gene>
<evidence type="ECO:0000313" key="7">
    <source>
        <dbReference type="EMBL" id="PQO39248.1"/>
    </source>
</evidence>
<organism evidence="7 8">
    <name type="scientific">Blastopirellula marina</name>
    <dbReference type="NCBI Taxonomy" id="124"/>
    <lineage>
        <taxon>Bacteria</taxon>
        <taxon>Pseudomonadati</taxon>
        <taxon>Planctomycetota</taxon>
        <taxon>Planctomycetia</taxon>
        <taxon>Pirellulales</taxon>
        <taxon>Pirellulaceae</taxon>
        <taxon>Blastopirellula</taxon>
    </lineage>
</organism>
<comment type="subcellular location">
    <subcellularLocation>
        <location evidence="1">Membrane</location>
        <topology evidence="1">Single-pass membrane protein</topology>
    </subcellularLocation>
</comment>
<accession>A0A2S8G476</accession>
<keyword evidence="7" id="KW-0378">Hydrolase</keyword>
<dbReference type="AlphaFoldDB" id="A0A2S8G476"/>
<keyword evidence="2 6" id="KW-0812">Transmembrane</keyword>
<keyword evidence="4 6" id="KW-0472">Membrane</keyword>
<keyword evidence="7" id="KW-0482">Metalloprotease</keyword>
<dbReference type="Proteomes" id="UP000240009">
    <property type="component" value="Unassembled WGS sequence"/>
</dbReference>
<evidence type="ECO:0000313" key="8">
    <source>
        <dbReference type="Proteomes" id="UP000240009"/>
    </source>
</evidence>
<dbReference type="EMBL" id="PUIA01000016">
    <property type="protein sequence ID" value="PQO39248.1"/>
    <property type="molecule type" value="Genomic_DNA"/>
</dbReference>
<evidence type="ECO:0000256" key="6">
    <source>
        <dbReference type="SAM" id="Phobius"/>
    </source>
</evidence>
<comment type="caution">
    <text evidence="7">The sequence shown here is derived from an EMBL/GenBank/DDBJ whole genome shotgun (WGS) entry which is preliminary data.</text>
</comment>
<reference evidence="7 8" key="1">
    <citation type="submission" date="2018-02" db="EMBL/GenBank/DDBJ databases">
        <title>Comparative genomes isolates from brazilian mangrove.</title>
        <authorList>
            <person name="Araujo J.E."/>
            <person name="Taketani R.G."/>
            <person name="Silva M.C.P."/>
            <person name="Loureco M.V."/>
            <person name="Andreote F.D."/>
        </authorList>
    </citation>
    <scope>NUCLEOTIDE SEQUENCE [LARGE SCALE GENOMIC DNA]</scope>
    <source>
        <strain evidence="7 8">HEX-2 MGV</strain>
    </source>
</reference>
<dbReference type="InterPro" id="IPR007343">
    <property type="entry name" value="Uncharacterised_pept_Zn_put"/>
</dbReference>
<keyword evidence="7" id="KW-0645">Protease</keyword>
<evidence type="ECO:0000256" key="2">
    <source>
        <dbReference type="ARBA" id="ARBA00022692"/>
    </source>
</evidence>
<sequence length="288" mass="31689">MRWRGRRGSENVEDRRSSRGPAMAGGGSILGILLIMLLVWLLGGDPLAILRGLPAPQPGGGGGGAPAAVNPQDDERAEFVSVVLADTEDVWSQQFQEVGKRYEDPTLVMFRGTVQSACGFQQAATGPFYCPLDQKVYIDLSFFDEMNDSLGAGGDFAQAYVIAHEVGHHVQNLLGISEEVHRRRTRVSEEKANELSVRQELQADFLAGVWAHHAQQNWNILEEGDIEEALNAATAIGDDRLQKQSRGFVVPESFTHGTSKQRAKWFYKGLQTGDMDQGDTFSLPYNQL</sequence>
<feature type="compositionally biased region" description="Basic and acidic residues" evidence="5">
    <location>
        <begin position="7"/>
        <end position="17"/>
    </location>
</feature>
<dbReference type="PANTHER" id="PTHR30168:SF0">
    <property type="entry name" value="INNER MEMBRANE PROTEIN"/>
    <property type="match status" value="1"/>
</dbReference>
<dbReference type="GO" id="GO:0008237">
    <property type="term" value="F:metallopeptidase activity"/>
    <property type="evidence" value="ECO:0007669"/>
    <property type="project" value="UniProtKB-KW"/>
</dbReference>
<dbReference type="Pfam" id="PF04228">
    <property type="entry name" value="Zn_peptidase"/>
    <property type="match status" value="1"/>
</dbReference>
<protein>
    <submittedName>
        <fullName evidence="7">Metalloprotease</fullName>
    </submittedName>
</protein>
<proteinExistence type="predicted"/>
<name>A0A2S8G476_9BACT</name>
<evidence type="ECO:0000256" key="5">
    <source>
        <dbReference type="SAM" id="MobiDB-lite"/>
    </source>
</evidence>
<keyword evidence="3 6" id="KW-1133">Transmembrane helix</keyword>